<sequence>MEMKLCRKQMERVRQSCGFPNGIEVDSKGLEEVYAWLGEWTLILRFEHFPKDTLMWLLMINEAKVKWRDAEVLQEIEGVAQSYFHKLFSAEEKGKYDYLLSGIDRCVFEGYNLKLTATYTSEEIRDVVFEMGAAKALGDGGFPALFYQKCWHIIGDEVTSFCLQILNGNMERGSIELTEISNEGRTFKRGEGQ</sequence>
<evidence type="ECO:0000313" key="1">
    <source>
        <dbReference type="EMBL" id="KAH1031304.1"/>
    </source>
</evidence>
<comment type="caution">
    <text evidence="1">The sequence shown here is derived from an EMBL/GenBank/DDBJ whole genome shotgun (WGS) entry which is preliminary data.</text>
</comment>
<dbReference type="Proteomes" id="UP000828251">
    <property type="component" value="Unassembled WGS sequence"/>
</dbReference>
<accession>A0A9D3U7C5</accession>
<reference evidence="1 2" key="1">
    <citation type="journal article" date="2021" name="Plant Biotechnol. J.">
        <title>Multi-omics assisted identification of the key and species-specific regulatory components of drought-tolerant mechanisms in Gossypium stocksii.</title>
        <authorList>
            <person name="Yu D."/>
            <person name="Ke L."/>
            <person name="Zhang D."/>
            <person name="Wu Y."/>
            <person name="Sun Y."/>
            <person name="Mei J."/>
            <person name="Sun J."/>
            <person name="Sun Y."/>
        </authorList>
    </citation>
    <scope>NUCLEOTIDE SEQUENCE [LARGE SCALE GENOMIC DNA]</scope>
    <source>
        <strain evidence="2">cv. E1</strain>
        <tissue evidence="1">Leaf</tissue>
    </source>
</reference>
<proteinExistence type="predicted"/>
<keyword evidence="2" id="KW-1185">Reference proteome</keyword>
<protein>
    <submittedName>
        <fullName evidence="1">Uncharacterized protein</fullName>
    </submittedName>
</protein>
<gene>
    <name evidence="1" type="ORF">J1N35_043478</name>
</gene>
<dbReference type="AlphaFoldDB" id="A0A9D3U7C5"/>
<name>A0A9D3U7C5_9ROSI</name>
<dbReference type="EMBL" id="JAIQCV010000013">
    <property type="protein sequence ID" value="KAH1031304.1"/>
    <property type="molecule type" value="Genomic_DNA"/>
</dbReference>
<dbReference type="OrthoDB" id="1002463at2759"/>
<organism evidence="1 2">
    <name type="scientific">Gossypium stocksii</name>
    <dbReference type="NCBI Taxonomy" id="47602"/>
    <lineage>
        <taxon>Eukaryota</taxon>
        <taxon>Viridiplantae</taxon>
        <taxon>Streptophyta</taxon>
        <taxon>Embryophyta</taxon>
        <taxon>Tracheophyta</taxon>
        <taxon>Spermatophyta</taxon>
        <taxon>Magnoliopsida</taxon>
        <taxon>eudicotyledons</taxon>
        <taxon>Gunneridae</taxon>
        <taxon>Pentapetalae</taxon>
        <taxon>rosids</taxon>
        <taxon>malvids</taxon>
        <taxon>Malvales</taxon>
        <taxon>Malvaceae</taxon>
        <taxon>Malvoideae</taxon>
        <taxon>Gossypium</taxon>
    </lineage>
</organism>
<evidence type="ECO:0000313" key="2">
    <source>
        <dbReference type="Proteomes" id="UP000828251"/>
    </source>
</evidence>